<dbReference type="Proteomes" id="UP000221165">
    <property type="component" value="Unassembled WGS sequence"/>
</dbReference>
<feature type="coiled-coil region" evidence="1">
    <location>
        <begin position="177"/>
        <end position="231"/>
    </location>
</feature>
<dbReference type="OrthoDB" id="443257at2759"/>
<dbReference type="GeneID" id="94426855"/>
<dbReference type="RefSeq" id="XP_067924381.1">
    <property type="nucleotide sequence ID" value="XM_068063644.1"/>
</dbReference>
<organism evidence="2 3">
    <name type="scientific">Cystoisospora suis</name>
    <dbReference type="NCBI Taxonomy" id="483139"/>
    <lineage>
        <taxon>Eukaryota</taxon>
        <taxon>Sar</taxon>
        <taxon>Alveolata</taxon>
        <taxon>Apicomplexa</taxon>
        <taxon>Conoidasida</taxon>
        <taxon>Coccidia</taxon>
        <taxon>Eucoccidiorida</taxon>
        <taxon>Eimeriorina</taxon>
        <taxon>Sarcocystidae</taxon>
        <taxon>Cystoisospora</taxon>
    </lineage>
</organism>
<keyword evidence="3" id="KW-1185">Reference proteome</keyword>
<evidence type="ECO:0000256" key="1">
    <source>
        <dbReference type="SAM" id="Coils"/>
    </source>
</evidence>
<evidence type="ECO:0000313" key="2">
    <source>
        <dbReference type="EMBL" id="PHJ22704.1"/>
    </source>
</evidence>
<gene>
    <name evidence="2" type="ORF">CSUI_003446</name>
</gene>
<proteinExistence type="predicted"/>
<keyword evidence="1" id="KW-0175">Coiled coil</keyword>
<reference evidence="2 3" key="1">
    <citation type="journal article" date="2017" name="Int. J. Parasitol.">
        <title>The genome of the protozoan parasite Cystoisospora suis and a reverse vaccinology approach to identify vaccine candidates.</title>
        <authorList>
            <person name="Palmieri N."/>
            <person name="Shrestha A."/>
            <person name="Ruttkowski B."/>
            <person name="Beck T."/>
            <person name="Vogl C."/>
            <person name="Tomley F."/>
            <person name="Blake D.P."/>
            <person name="Joachim A."/>
        </authorList>
    </citation>
    <scope>NUCLEOTIDE SEQUENCE [LARGE SCALE GENOMIC DNA]</scope>
    <source>
        <strain evidence="2 3">Wien I</strain>
    </source>
</reference>
<dbReference type="EMBL" id="MIGC01001539">
    <property type="protein sequence ID" value="PHJ22704.1"/>
    <property type="molecule type" value="Genomic_DNA"/>
</dbReference>
<sequence length="307" mass="33919">MGTSLSTHKGPQLLSAVAAASAVGAVWWITSRRSWEAEHTELEESTLTQEETESTLEEISEAFHAIFVELAQVSRNVIQALQDQGFPKPVPREQVEAMLMQQIFHGRLADAEKKIFARRRLSREALQRACSTYKDKSVSVGLLVDGVKAMYRHAVDGELPLLPGAQVPDGMTDEKILHILEQIHKAKQAKIQEALQERDFGGPPSISMPFAQKLQECNKKAEEEVLARQENAGLTEQTLLHAVAVFSRQPQFKLKKQLLDEMHTEAVLHMINTGGTSKTTTKAAGYWCGSSIPSEAAASVGQPQQDR</sequence>
<name>A0A2C6L540_9APIC</name>
<dbReference type="AlphaFoldDB" id="A0A2C6L540"/>
<dbReference type="VEuPathDB" id="ToxoDB:CSUI_003446"/>
<accession>A0A2C6L540</accession>
<evidence type="ECO:0000313" key="3">
    <source>
        <dbReference type="Proteomes" id="UP000221165"/>
    </source>
</evidence>
<protein>
    <submittedName>
        <fullName evidence="2">Uncharacterized protein</fullName>
    </submittedName>
</protein>
<comment type="caution">
    <text evidence="2">The sequence shown here is derived from an EMBL/GenBank/DDBJ whole genome shotgun (WGS) entry which is preliminary data.</text>
</comment>